<protein>
    <submittedName>
        <fullName evidence="6">Cucumisin</fullName>
    </submittedName>
</protein>
<evidence type="ECO:0000256" key="4">
    <source>
        <dbReference type="ARBA" id="ARBA00022825"/>
    </source>
</evidence>
<keyword evidence="4" id="KW-0378">Hydrolase</keyword>
<evidence type="ECO:0000256" key="1">
    <source>
        <dbReference type="ARBA" id="ARBA00011073"/>
    </source>
</evidence>
<evidence type="ECO:0000256" key="3">
    <source>
        <dbReference type="ARBA" id="ARBA00022729"/>
    </source>
</evidence>
<dbReference type="GO" id="GO:0004252">
    <property type="term" value="F:serine-type endopeptidase activity"/>
    <property type="evidence" value="ECO:0007669"/>
    <property type="project" value="InterPro"/>
</dbReference>
<dbReference type="InterPro" id="IPR045051">
    <property type="entry name" value="SBT"/>
</dbReference>
<dbReference type="EMBL" id="KD106163">
    <property type="protein sequence ID" value="EMS60674.1"/>
    <property type="molecule type" value="Genomic_DNA"/>
</dbReference>
<dbReference type="FunFam" id="3.30.70.80:FF:000002">
    <property type="entry name" value="Subtilisin-like protease SBT5.3"/>
    <property type="match status" value="1"/>
</dbReference>
<evidence type="ECO:0000256" key="2">
    <source>
        <dbReference type="ARBA" id="ARBA00022670"/>
    </source>
</evidence>
<accession>M8AIS2</accession>
<dbReference type="InterPro" id="IPR010259">
    <property type="entry name" value="S8pro/Inhibitor_I9"/>
</dbReference>
<reference evidence="6" key="1">
    <citation type="journal article" date="2013" name="Nature">
        <title>Draft genome of the wheat A-genome progenitor Triticum urartu.</title>
        <authorList>
            <person name="Ling H.Q."/>
            <person name="Zhao S."/>
            <person name="Liu D."/>
            <person name="Wang J."/>
            <person name="Sun H."/>
            <person name="Zhang C."/>
            <person name="Fan H."/>
            <person name="Li D."/>
            <person name="Dong L."/>
            <person name="Tao Y."/>
            <person name="Gao C."/>
            <person name="Wu H."/>
            <person name="Li Y."/>
            <person name="Cui Y."/>
            <person name="Guo X."/>
            <person name="Zheng S."/>
            <person name="Wang B."/>
            <person name="Yu K."/>
            <person name="Liang Q."/>
            <person name="Yang W."/>
            <person name="Lou X."/>
            <person name="Chen J."/>
            <person name="Feng M."/>
            <person name="Jian J."/>
            <person name="Zhang X."/>
            <person name="Luo G."/>
            <person name="Jiang Y."/>
            <person name="Liu J."/>
            <person name="Wang Z."/>
            <person name="Sha Y."/>
            <person name="Zhang B."/>
            <person name="Wu H."/>
            <person name="Tang D."/>
            <person name="Shen Q."/>
            <person name="Xue P."/>
            <person name="Zou S."/>
            <person name="Wang X."/>
            <person name="Liu X."/>
            <person name="Wang F."/>
            <person name="Yang Y."/>
            <person name="An X."/>
            <person name="Dong Z."/>
            <person name="Zhang K."/>
            <person name="Zhang X."/>
            <person name="Luo M.C."/>
            <person name="Dvorak J."/>
            <person name="Tong Y."/>
            <person name="Wang J."/>
            <person name="Yang H."/>
            <person name="Li Z."/>
            <person name="Wang D."/>
            <person name="Zhang A."/>
            <person name="Wang J."/>
        </authorList>
    </citation>
    <scope>NUCLEOTIDE SEQUENCE</scope>
</reference>
<evidence type="ECO:0000313" key="6">
    <source>
        <dbReference type="EMBL" id="EMS60674.1"/>
    </source>
</evidence>
<dbReference type="STRING" id="4572.M8AIS2"/>
<dbReference type="PANTHER" id="PTHR10795">
    <property type="entry name" value="PROPROTEIN CONVERTASE SUBTILISIN/KEXIN"/>
    <property type="match status" value="1"/>
</dbReference>
<keyword evidence="4" id="KW-0720">Serine protease</keyword>
<organism evidence="6">
    <name type="scientific">Triticum urartu</name>
    <name type="common">Red wild einkorn</name>
    <name type="synonym">Crithodium urartu</name>
    <dbReference type="NCBI Taxonomy" id="4572"/>
    <lineage>
        <taxon>Eukaryota</taxon>
        <taxon>Viridiplantae</taxon>
        <taxon>Streptophyta</taxon>
        <taxon>Embryophyta</taxon>
        <taxon>Tracheophyta</taxon>
        <taxon>Spermatophyta</taxon>
        <taxon>Magnoliopsida</taxon>
        <taxon>Liliopsida</taxon>
        <taxon>Poales</taxon>
        <taxon>Poaceae</taxon>
        <taxon>BOP clade</taxon>
        <taxon>Pooideae</taxon>
        <taxon>Triticodae</taxon>
        <taxon>Triticeae</taxon>
        <taxon>Triticinae</taxon>
        <taxon>Triticum</taxon>
    </lineage>
</organism>
<keyword evidence="3" id="KW-0732">Signal</keyword>
<dbReference type="GO" id="GO:0006508">
    <property type="term" value="P:proteolysis"/>
    <property type="evidence" value="ECO:0007669"/>
    <property type="project" value="UniProtKB-KW"/>
</dbReference>
<dbReference type="Pfam" id="PF05922">
    <property type="entry name" value="Inhibitor_I9"/>
    <property type="match status" value="1"/>
</dbReference>
<dbReference type="eggNOG" id="ENOG502QT1T">
    <property type="taxonomic scope" value="Eukaryota"/>
</dbReference>
<dbReference type="InterPro" id="IPR037045">
    <property type="entry name" value="S8pro/Inhibitor_I9_sf"/>
</dbReference>
<name>M8AIS2_TRIUA</name>
<keyword evidence="2" id="KW-0645">Protease</keyword>
<dbReference type="InterPro" id="IPR036852">
    <property type="entry name" value="Peptidase_S8/S53_dom_sf"/>
</dbReference>
<dbReference type="Gene3D" id="3.30.70.80">
    <property type="entry name" value="Peptidase S8 propeptide/proteinase inhibitor I9"/>
    <property type="match status" value="1"/>
</dbReference>
<comment type="similarity">
    <text evidence="1">Belongs to the peptidase S8 family.</text>
</comment>
<dbReference type="SUPFAM" id="SSF52743">
    <property type="entry name" value="Subtilisin-like"/>
    <property type="match status" value="1"/>
</dbReference>
<dbReference type="AlphaFoldDB" id="M8AIS2"/>
<proteinExistence type="inferred from homology"/>
<gene>
    <name evidence="6" type="ORF">TRIUR3_23719</name>
</gene>
<sequence>MKTRHIPSQVPIASQRPKNRPRPRIHPQSPLDNNNHPVLSAPSEKEMRGSMRSSVKKRSPRAPPPLAPVLLLSYVVYLGCHSHGREGAALASNQERAKNSHYQFLGSVLGSEEKAQDAIFYSYTRYINGFAATLEEEDAMQISKHPSVVSVFPNRGHKLHTTRSWEFLGMEKDGRVRPDSIWAKARYGDGVIIGNLDTGVWPEAGSFSDDGMGPVPARWRGVCHDQSSSDDAQVRCNRAL</sequence>
<dbReference type="Gene3D" id="3.40.50.200">
    <property type="entry name" value="Peptidase S8/S53 domain"/>
    <property type="match status" value="1"/>
</dbReference>
<evidence type="ECO:0000259" key="5">
    <source>
        <dbReference type="Pfam" id="PF05922"/>
    </source>
</evidence>
<feature type="domain" description="Inhibitor I9" evidence="5">
    <location>
        <begin position="73"/>
        <end position="160"/>
    </location>
</feature>